<evidence type="ECO:0000313" key="1">
    <source>
        <dbReference type="EMBL" id="GAG81492.1"/>
    </source>
</evidence>
<dbReference type="AlphaFoldDB" id="X1BJZ5"/>
<feature type="non-terminal residue" evidence="1">
    <location>
        <position position="1"/>
    </location>
</feature>
<reference evidence="1" key="1">
    <citation type="journal article" date="2014" name="Front. Microbiol.">
        <title>High frequency of phylogenetically diverse reductive dehalogenase-homologous genes in deep subseafloor sedimentary metagenomes.</title>
        <authorList>
            <person name="Kawai M."/>
            <person name="Futagami T."/>
            <person name="Toyoda A."/>
            <person name="Takaki Y."/>
            <person name="Nishi S."/>
            <person name="Hori S."/>
            <person name="Arai W."/>
            <person name="Tsubouchi T."/>
            <person name="Morono Y."/>
            <person name="Uchiyama I."/>
            <person name="Ito T."/>
            <person name="Fujiyama A."/>
            <person name="Inagaki F."/>
            <person name="Takami H."/>
        </authorList>
    </citation>
    <scope>NUCLEOTIDE SEQUENCE</scope>
    <source>
        <strain evidence="1">Expedition CK06-06</strain>
    </source>
</reference>
<name>X1BJZ5_9ZZZZ</name>
<protein>
    <submittedName>
        <fullName evidence="1">Uncharacterized protein</fullName>
    </submittedName>
</protein>
<comment type="caution">
    <text evidence="1">The sequence shown here is derived from an EMBL/GenBank/DDBJ whole genome shotgun (WGS) entry which is preliminary data.</text>
</comment>
<proteinExistence type="predicted"/>
<sequence length="35" mass="3861">ICYVTPENKLASLAETGIFEVLAIRTIRSNKGRPV</sequence>
<organism evidence="1">
    <name type="scientific">marine sediment metagenome</name>
    <dbReference type="NCBI Taxonomy" id="412755"/>
    <lineage>
        <taxon>unclassified sequences</taxon>
        <taxon>metagenomes</taxon>
        <taxon>ecological metagenomes</taxon>
    </lineage>
</organism>
<dbReference type="EMBL" id="BART01016420">
    <property type="protein sequence ID" value="GAG81492.1"/>
    <property type="molecule type" value="Genomic_DNA"/>
</dbReference>
<accession>X1BJZ5</accession>
<gene>
    <name evidence="1" type="ORF">S01H4_31586</name>
</gene>